<sequence>MMELKAKKMAAYYAYLYGSPAGLQYQLIDCFPQLPPAASFTNGRVCQLSQSVTASTTSETVCQMFVFCPVVETRLVLIHETDSLGSVANRVSLTLRALSEWGDVMT</sequence>
<protein>
    <submittedName>
        <fullName evidence="1">Uncharacterized protein</fullName>
    </submittedName>
</protein>
<name>A0ABD0KHT6_9CAEN</name>
<keyword evidence="2" id="KW-1185">Reference proteome</keyword>
<dbReference type="EMBL" id="JACVVK020000176">
    <property type="protein sequence ID" value="KAK7486646.1"/>
    <property type="molecule type" value="Genomic_DNA"/>
</dbReference>
<evidence type="ECO:0000313" key="1">
    <source>
        <dbReference type="EMBL" id="KAK7486646.1"/>
    </source>
</evidence>
<gene>
    <name evidence="1" type="ORF">BaRGS_00022171</name>
</gene>
<organism evidence="1 2">
    <name type="scientific">Batillaria attramentaria</name>
    <dbReference type="NCBI Taxonomy" id="370345"/>
    <lineage>
        <taxon>Eukaryota</taxon>
        <taxon>Metazoa</taxon>
        <taxon>Spiralia</taxon>
        <taxon>Lophotrochozoa</taxon>
        <taxon>Mollusca</taxon>
        <taxon>Gastropoda</taxon>
        <taxon>Caenogastropoda</taxon>
        <taxon>Sorbeoconcha</taxon>
        <taxon>Cerithioidea</taxon>
        <taxon>Batillariidae</taxon>
        <taxon>Batillaria</taxon>
    </lineage>
</organism>
<proteinExistence type="predicted"/>
<reference evidence="1 2" key="1">
    <citation type="journal article" date="2023" name="Sci. Data">
        <title>Genome assembly of the Korean intertidal mud-creeper Batillaria attramentaria.</title>
        <authorList>
            <person name="Patra A.K."/>
            <person name="Ho P.T."/>
            <person name="Jun S."/>
            <person name="Lee S.J."/>
            <person name="Kim Y."/>
            <person name="Won Y.J."/>
        </authorList>
    </citation>
    <scope>NUCLEOTIDE SEQUENCE [LARGE SCALE GENOMIC DNA]</scope>
    <source>
        <strain evidence="1">Wonlab-2016</strain>
    </source>
</reference>
<accession>A0ABD0KHT6</accession>
<dbReference type="AlphaFoldDB" id="A0ABD0KHT6"/>
<comment type="caution">
    <text evidence="1">The sequence shown here is derived from an EMBL/GenBank/DDBJ whole genome shotgun (WGS) entry which is preliminary data.</text>
</comment>
<dbReference type="Proteomes" id="UP001519460">
    <property type="component" value="Unassembled WGS sequence"/>
</dbReference>
<evidence type="ECO:0000313" key="2">
    <source>
        <dbReference type="Proteomes" id="UP001519460"/>
    </source>
</evidence>